<dbReference type="EMBL" id="WKLC01001780">
    <property type="protein sequence ID" value="MSE18384.1"/>
    <property type="molecule type" value="Genomic_DNA"/>
</dbReference>
<feature type="domain" description="Bacterial Ig-like" evidence="1">
    <location>
        <begin position="96"/>
        <end position="186"/>
    </location>
</feature>
<dbReference type="Gene3D" id="2.60.40.10">
    <property type="entry name" value="Immunoglobulins"/>
    <property type="match status" value="2"/>
</dbReference>
<dbReference type="AlphaFoldDB" id="A0A7X2MS71"/>
<dbReference type="Pfam" id="PF19077">
    <property type="entry name" value="Big_13"/>
    <property type="match status" value="1"/>
</dbReference>
<accession>A0A7X2MS71</accession>
<reference evidence="2 3" key="1">
    <citation type="submission" date="2019-11" db="EMBL/GenBank/DDBJ databases">
        <title>Draft Genome Sequence of Plant Growth-Promoting Rhizosphere-Associated Bacteria.</title>
        <authorList>
            <person name="Vasilyev I.Y."/>
            <person name="Radchenko V."/>
            <person name="Ilnitskaya E.V."/>
        </authorList>
    </citation>
    <scope>NUCLEOTIDE SEQUENCE [LARGE SCALE GENOMIC DNA]</scope>
    <source>
        <strain evidence="2 3">VRA_MhP_f</strain>
    </source>
</reference>
<gene>
    <name evidence="2" type="ORF">GKC49_25850</name>
</gene>
<evidence type="ECO:0000259" key="1">
    <source>
        <dbReference type="Pfam" id="PF19077"/>
    </source>
</evidence>
<sequence>IISTQDVAGGVVVSGTSANLGAGGVVTVSIGDQEYATTLDASGNWSTAALPVSAFGNADGSVTITVNATDGTNPVTTSGNVLIDLTPPALTLNPFTGDNQVNGNESATSQAISGTADLSEVGRTVVVTFNNQTYNAVVQSNGTWSTTVPASAMQALPDGSSPVITAQLADAAGNVTTTTQTVTVDTAAGP</sequence>
<name>A0A7X2MS71_ENTAG</name>
<comment type="caution">
    <text evidence="2">The sequence shown here is derived from an EMBL/GenBank/DDBJ whole genome shotgun (WGS) entry which is preliminary data.</text>
</comment>
<dbReference type="NCBIfam" id="NF033510">
    <property type="entry name" value="Ca_tandemer"/>
    <property type="match status" value="2"/>
</dbReference>
<protein>
    <recommendedName>
        <fullName evidence="1">Bacterial Ig-like domain-containing protein</fullName>
    </recommendedName>
</protein>
<dbReference type="Proteomes" id="UP000461948">
    <property type="component" value="Unassembled WGS sequence"/>
</dbReference>
<evidence type="ECO:0000313" key="2">
    <source>
        <dbReference type="EMBL" id="MSE18384.1"/>
    </source>
</evidence>
<evidence type="ECO:0000313" key="3">
    <source>
        <dbReference type="Proteomes" id="UP000461948"/>
    </source>
</evidence>
<dbReference type="InterPro" id="IPR044016">
    <property type="entry name" value="Big_13"/>
</dbReference>
<feature type="non-terminal residue" evidence="2">
    <location>
        <position position="1"/>
    </location>
</feature>
<proteinExistence type="predicted"/>
<organism evidence="2 3">
    <name type="scientific">Enterobacter agglomerans</name>
    <name type="common">Erwinia herbicola</name>
    <name type="synonym">Pantoea agglomerans</name>
    <dbReference type="NCBI Taxonomy" id="549"/>
    <lineage>
        <taxon>Bacteria</taxon>
        <taxon>Pseudomonadati</taxon>
        <taxon>Pseudomonadota</taxon>
        <taxon>Gammaproteobacteria</taxon>
        <taxon>Enterobacterales</taxon>
        <taxon>Erwiniaceae</taxon>
        <taxon>Pantoea</taxon>
        <taxon>Pantoea agglomerans group</taxon>
    </lineage>
</organism>
<dbReference type="InterPro" id="IPR013783">
    <property type="entry name" value="Ig-like_fold"/>
</dbReference>